<organism evidence="2 3">
    <name type="scientific">Sphaerobacter thermophilus (strain ATCC 49802 / DSM 20745 / KCCM 41009 / NCIMB 13125 / S 6022)</name>
    <dbReference type="NCBI Taxonomy" id="479434"/>
    <lineage>
        <taxon>Bacteria</taxon>
        <taxon>Pseudomonadati</taxon>
        <taxon>Thermomicrobiota</taxon>
        <taxon>Thermomicrobia</taxon>
        <taxon>Sphaerobacterales</taxon>
        <taxon>Sphaerobacterineae</taxon>
        <taxon>Sphaerobacteraceae</taxon>
        <taxon>Sphaerobacter</taxon>
    </lineage>
</organism>
<evidence type="ECO:0000259" key="1">
    <source>
        <dbReference type="Pfam" id="PF07110"/>
    </source>
</evidence>
<evidence type="ECO:0000313" key="3">
    <source>
        <dbReference type="Proteomes" id="UP000002027"/>
    </source>
</evidence>
<protein>
    <submittedName>
        <fullName evidence="2">Ethyl tert-butyl ether degradation EthD</fullName>
    </submittedName>
</protein>
<dbReference type="Proteomes" id="UP000002027">
    <property type="component" value="Chromosome 2"/>
</dbReference>
<name>D1C847_SPHTD</name>
<gene>
    <name evidence="2" type="ordered locus">Sthe_2575</name>
</gene>
<dbReference type="STRING" id="479434.Sthe_2575"/>
<evidence type="ECO:0000313" key="2">
    <source>
        <dbReference type="EMBL" id="ACZ39990.1"/>
    </source>
</evidence>
<dbReference type="Gene3D" id="3.30.70.100">
    <property type="match status" value="1"/>
</dbReference>
<dbReference type="EMBL" id="CP001824">
    <property type="protein sequence ID" value="ACZ39990.1"/>
    <property type="molecule type" value="Genomic_DNA"/>
</dbReference>
<dbReference type="PANTHER" id="PTHR40260">
    <property type="entry name" value="BLR8190 PROTEIN"/>
    <property type="match status" value="1"/>
</dbReference>
<dbReference type="SUPFAM" id="SSF54909">
    <property type="entry name" value="Dimeric alpha+beta barrel"/>
    <property type="match status" value="1"/>
</dbReference>
<dbReference type="AlphaFoldDB" id="D1C847"/>
<dbReference type="RefSeq" id="WP_012873029.1">
    <property type="nucleotide sequence ID" value="NC_013524.1"/>
</dbReference>
<dbReference type="InParanoid" id="D1C847"/>
<reference evidence="3" key="1">
    <citation type="submission" date="2009-11" db="EMBL/GenBank/DDBJ databases">
        <title>The complete chromosome 2 of Sphaerobacter thermophilus DSM 20745.</title>
        <authorList>
            <person name="Lucas S."/>
            <person name="Copeland A."/>
            <person name="Lapidus A."/>
            <person name="Glavina del Rio T."/>
            <person name="Dalin E."/>
            <person name="Tice H."/>
            <person name="Bruce D."/>
            <person name="Goodwin L."/>
            <person name="Pitluck S."/>
            <person name="Kyrpides N."/>
            <person name="Mavromatis K."/>
            <person name="Ivanova N."/>
            <person name="Mikhailova N."/>
            <person name="LaButti K.M."/>
            <person name="Clum A."/>
            <person name="Sun H.I."/>
            <person name="Brettin T."/>
            <person name="Detter J.C."/>
            <person name="Han C."/>
            <person name="Larimer F."/>
            <person name="Land M."/>
            <person name="Hauser L."/>
            <person name="Markowitz V."/>
            <person name="Cheng J.F."/>
            <person name="Hugenholtz P."/>
            <person name="Woyke T."/>
            <person name="Wu D."/>
            <person name="Steenblock K."/>
            <person name="Schneider S."/>
            <person name="Pukall R."/>
            <person name="Goeker M."/>
            <person name="Klenk H.P."/>
            <person name="Eisen J.A."/>
        </authorList>
    </citation>
    <scope>NUCLEOTIDE SEQUENCE [LARGE SCALE GENOMIC DNA]</scope>
    <source>
        <strain evidence="3">ATCC 49802 / DSM 20745 / S 6022</strain>
    </source>
</reference>
<dbReference type="PANTHER" id="PTHR40260:SF2">
    <property type="entry name" value="BLR8190 PROTEIN"/>
    <property type="match status" value="1"/>
</dbReference>
<dbReference type="Pfam" id="PF07110">
    <property type="entry name" value="EthD"/>
    <property type="match status" value="1"/>
</dbReference>
<dbReference type="NCBIfam" id="TIGR02118">
    <property type="entry name" value="EthD family reductase"/>
    <property type="match status" value="1"/>
</dbReference>
<proteinExistence type="predicted"/>
<keyword evidence="3" id="KW-1185">Reference proteome</keyword>
<dbReference type="OrthoDB" id="5294870at2"/>
<dbReference type="KEGG" id="sti:Sthe_2575"/>
<feature type="domain" description="EthD" evidence="1">
    <location>
        <begin position="9"/>
        <end position="88"/>
    </location>
</feature>
<dbReference type="HOGENOM" id="CLU_115019_4_1_0"/>
<dbReference type="eggNOG" id="COG3224">
    <property type="taxonomic scope" value="Bacteria"/>
</dbReference>
<dbReference type="InterPro" id="IPR011008">
    <property type="entry name" value="Dimeric_a/b-barrel"/>
</dbReference>
<sequence length="101" mass="11326">MIRVVALYKQPEDVDGFMRHYEEVHTPLVRKVPGLAGLEVTRITADAFGGEAPYFLMAVMTYPNRETFDAAMRSEENRAVAKDLMSFARGLVTVMVGEDVE</sequence>
<dbReference type="InterPro" id="IPR009799">
    <property type="entry name" value="EthD_dom"/>
</dbReference>
<accession>D1C847</accession>
<reference evidence="2 3" key="2">
    <citation type="journal article" date="2010" name="Stand. Genomic Sci.">
        <title>Complete genome sequence of Desulfohalobium retbaense type strain (HR(100)).</title>
        <authorList>
            <person name="Spring S."/>
            <person name="Nolan M."/>
            <person name="Lapidus A."/>
            <person name="Glavina Del Rio T."/>
            <person name="Copeland A."/>
            <person name="Tice H."/>
            <person name="Cheng J.F."/>
            <person name="Lucas S."/>
            <person name="Land M."/>
            <person name="Chen F."/>
            <person name="Bruce D."/>
            <person name="Goodwin L."/>
            <person name="Pitluck S."/>
            <person name="Ivanova N."/>
            <person name="Mavromatis K."/>
            <person name="Mikhailova N."/>
            <person name="Pati A."/>
            <person name="Chen A."/>
            <person name="Palaniappan K."/>
            <person name="Hauser L."/>
            <person name="Chang Y.J."/>
            <person name="Jeffries C.D."/>
            <person name="Munk C."/>
            <person name="Kiss H."/>
            <person name="Chain P."/>
            <person name="Han C."/>
            <person name="Brettin T."/>
            <person name="Detter J.C."/>
            <person name="Schuler E."/>
            <person name="Goker M."/>
            <person name="Rohde M."/>
            <person name="Bristow J."/>
            <person name="Eisen J.A."/>
            <person name="Markowitz V."/>
            <person name="Hugenholtz P."/>
            <person name="Kyrpides N.C."/>
            <person name="Klenk H.P."/>
        </authorList>
    </citation>
    <scope>NUCLEOTIDE SEQUENCE [LARGE SCALE GENOMIC DNA]</scope>
    <source>
        <strain evidence="3">ATCC 49802 / DSM 20745 / S 6022</strain>
    </source>
</reference>
<dbReference type="GO" id="GO:0016491">
    <property type="term" value="F:oxidoreductase activity"/>
    <property type="evidence" value="ECO:0007669"/>
    <property type="project" value="InterPro"/>
</dbReference>